<dbReference type="SUPFAM" id="SSF51735">
    <property type="entry name" value="NAD(P)-binding Rossmann-fold domains"/>
    <property type="match status" value="1"/>
</dbReference>
<dbReference type="PANTHER" id="PTHR43550">
    <property type="entry name" value="3-KETODIHYDROSPHINGOSINE REDUCTASE"/>
    <property type="match status" value="1"/>
</dbReference>
<dbReference type="GO" id="GO:0030148">
    <property type="term" value="P:sphingolipid biosynthetic process"/>
    <property type="evidence" value="ECO:0007669"/>
    <property type="project" value="TreeGrafter"/>
</dbReference>
<dbReference type="GO" id="GO:0047560">
    <property type="term" value="F:3-dehydrosphinganine reductase activity"/>
    <property type="evidence" value="ECO:0007669"/>
    <property type="project" value="TreeGrafter"/>
</dbReference>
<evidence type="ECO:0000313" key="1">
    <source>
        <dbReference type="EMBL" id="KXT08636.1"/>
    </source>
</evidence>
<dbReference type="AlphaFoldDB" id="A0A139I1Q5"/>
<dbReference type="EMBL" id="LFZO01000421">
    <property type="protein sequence ID" value="KXT08636.1"/>
    <property type="molecule type" value="Genomic_DNA"/>
</dbReference>
<name>A0A139I1Q5_9PEZI</name>
<dbReference type="Gene3D" id="3.40.50.720">
    <property type="entry name" value="NAD(P)-binding Rossmann-like Domain"/>
    <property type="match status" value="1"/>
</dbReference>
<sequence>MTSPSLTETWHKDTYATICPSKRAGLSLRWEAVVITGGASGIGKGLTRAFADAGAACIAILGRREDVLMAPKQEIETQNEGVAISVYVADVADLVSIEKAASLAGDWGVLVSNAG</sequence>
<gene>
    <name evidence="1" type="ORF">AC579_6561</name>
</gene>
<organism evidence="1 2">
    <name type="scientific">Pseudocercospora musae</name>
    <dbReference type="NCBI Taxonomy" id="113226"/>
    <lineage>
        <taxon>Eukaryota</taxon>
        <taxon>Fungi</taxon>
        <taxon>Dikarya</taxon>
        <taxon>Ascomycota</taxon>
        <taxon>Pezizomycotina</taxon>
        <taxon>Dothideomycetes</taxon>
        <taxon>Dothideomycetidae</taxon>
        <taxon>Mycosphaerellales</taxon>
        <taxon>Mycosphaerellaceae</taxon>
        <taxon>Pseudocercospora</taxon>
    </lineage>
</organism>
<dbReference type="STRING" id="113226.A0A139I1Q5"/>
<dbReference type="PANTHER" id="PTHR43550:SF3">
    <property type="entry name" value="3-KETODIHYDROSPHINGOSINE REDUCTASE"/>
    <property type="match status" value="1"/>
</dbReference>
<dbReference type="Pfam" id="PF00106">
    <property type="entry name" value="adh_short"/>
    <property type="match status" value="1"/>
</dbReference>
<evidence type="ECO:0008006" key="3">
    <source>
        <dbReference type="Google" id="ProtNLM"/>
    </source>
</evidence>
<dbReference type="Proteomes" id="UP000073492">
    <property type="component" value="Unassembled WGS sequence"/>
</dbReference>
<dbReference type="InterPro" id="IPR002347">
    <property type="entry name" value="SDR_fam"/>
</dbReference>
<comment type="caution">
    <text evidence="1">The sequence shown here is derived from an EMBL/GenBank/DDBJ whole genome shotgun (WGS) entry which is preliminary data.</text>
</comment>
<keyword evidence="2" id="KW-1185">Reference proteome</keyword>
<proteinExistence type="predicted"/>
<evidence type="ECO:0000313" key="2">
    <source>
        <dbReference type="Proteomes" id="UP000073492"/>
    </source>
</evidence>
<dbReference type="InterPro" id="IPR036291">
    <property type="entry name" value="NAD(P)-bd_dom_sf"/>
</dbReference>
<protein>
    <recommendedName>
        <fullName evidence="3">Ketoreductase (KR) domain-containing protein</fullName>
    </recommendedName>
</protein>
<reference evidence="1 2" key="1">
    <citation type="submission" date="2015-07" db="EMBL/GenBank/DDBJ databases">
        <title>Comparative genomics of the Sigatoka disease complex on banana suggests a link between parallel evolutionary changes in Pseudocercospora fijiensis and Pseudocercospora eumusae and increased virulence on the banana host.</title>
        <authorList>
            <person name="Chang T.-C."/>
            <person name="Salvucci A."/>
            <person name="Crous P.W."/>
            <person name="Stergiopoulos I."/>
        </authorList>
    </citation>
    <scope>NUCLEOTIDE SEQUENCE [LARGE SCALE GENOMIC DNA]</scope>
    <source>
        <strain evidence="1 2">CBS 116634</strain>
    </source>
</reference>
<dbReference type="PRINTS" id="PR00081">
    <property type="entry name" value="GDHRDH"/>
</dbReference>
<dbReference type="GO" id="GO:0006666">
    <property type="term" value="P:3-keto-sphinganine metabolic process"/>
    <property type="evidence" value="ECO:0007669"/>
    <property type="project" value="TreeGrafter"/>
</dbReference>
<accession>A0A139I1Q5</accession>
<dbReference type="OrthoDB" id="1933717at2759"/>
<dbReference type="GO" id="GO:0005789">
    <property type="term" value="C:endoplasmic reticulum membrane"/>
    <property type="evidence" value="ECO:0007669"/>
    <property type="project" value="TreeGrafter"/>
</dbReference>